<evidence type="ECO:0000256" key="12">
    <source>
        <dbReference type="ARBA" id="ARBA00023136"/>
    </source>
</evidence>
<keyword evidence="9" id="KW-0547">Nucleotide-binding</keyword>
<reference evidence="16" key="1">
    <citation type="journal article" date="2021" name="bioRxiv">
        <title>Whole Genome Assembly and Annotation of Northern Wild Rice, Zizania palustris L., Supports a Whole Genome Duplication in the Zizania Genus.</title>
        <authorList>
            <person name="Haas M."/>
            <person name="Kono T."/>
            <person name="Macchietto M."/>
            <person name="Millas R."/>
            <person name="McGilp L."/>
            <person name="Shao M."/>
            <person name="Duquette J."/>
            <person name="Hirsch C.N."/>
            <person name="Kimball J."/>
        </authorList>
    </citation>
    <scope>NUCLEOTIDE SEQUENCE</scope>
    <source>
        <tissue evidence="16">Fresh leaf tissue</tissue>
    </source>
</reference>
<dbReference type="EMBL" id="JAAALK010000080">
    <property type="protein sequence ID" value="KAG8093424.1"/>
    <property type="molecule type" value="Genomic_DNA"/>
</dbReference>
<keyword evidence="7" id="KW-0812">Transmembrane</keyword>
<evidence type="ECO:0000256" key="1">
    <source>
        <dbReference type="ARBA" id="ARBA00004236"/>
    </source>
</evidence>
<evidence type="ECO:0000256" key="6">
    <source>
        <dbReference type="ARBA" id="ARBA00022626"/>
    </source>
</evidence>
<evidence type="ECO:0000256" key="9">
    <source>
        <dbReference type="ARBA" id="ARBA00022741"/>
    </source>
</evidence>
<dbReference type="AlphaFoldDB" id="A0A8J5WSF2"/>
<organism evidence="16 17">
    <name type="scientific">Zizania palustris</name>
    <name type="common">Northern wild rice</name>
    <dbReference type="NCBI Taxonomy" id="103762"/>
    <lineage>
        <taxon>Eukaryota</taxon>
        <taxon>Viridiplantae</taxon>
        <taxon>Streptophyta</taxon>
        <taxon>Embryophyta</taxon>
        <taxon>Tracheophyta</taxon>
        <taxon>Spermatophyta</taxon>
        <taxon>Magnoliopsida</taxon>
        <taxon>Liliopsida</taxon>
        <taxon>Poales</taxon>
        <taxon>Poaceae</taxon>
        <taxon>BOP clade</taxon>
        <taxon>Oryzoideae</taxon>
        <taxon>Oryzeae</taxon>
        <taxon>Zizaniinae</taxon>
        <taxon>Zizania</taxon>
    </lineage>
</organism>
<dbReference type="InterPro" id="IPR001611">
    <property type="entry name" value="Leu-rich_rpt"/>
</dbReference>
<comment type="subcellular location">
    <subcellularLocation>
        <location evidence="1">Cell membrane</location>
    </subcellularLocation>
    <subcellularLocation>
        <location evidence="15">Endomembrane system</location>
        <topology evidence="15">Single-pass membrane protein</topology>
    </subcellularLocation>
    <subcellularLocation>
        <location evidence="2">Membrane</location>
        <topology evidence="2">Single-pass type I membrane protein</topology>
    </subcellularLocation>
</comment>
<dbReference type="GO" id="GO:0009742">
    <property type="term" value="P:brassinosteroid mediated signaling pathway"/>
    <property type="evidence" value="ECO:0007669"/>
    <property type="project" value="UniProtKB-KW"/>
</dbReference>
<reference evidence="16" key="2">
    <citation type="submission" date="2021-02" db="EMBL/GenBank/DDBJ databases">
        <authorList>
            <person name="Kimball J.A."/>
            <person name="Haas M.W."/>
            <person name="Macchietto M."/>
            <person name="Kono T."/>
            <person name="Duquette J."/>
            <person name="Shao M."/>
        </authorList>
    </citation>
    <scope>NUCLEOTIDE SEQUENCE</scope>
    <source>
        <tissue evidence="16">Fresh leaf tissue</tissue>
    </source>
</reference>
<evidence type="ECO:0000256" key="3">
    <source>
        <dbReference type="ARBA" id="ARBA00009592"/>
    </source>
</evidence>
<keyword evidence="8" id="KW-0677">Repeat</keyword>
<dbReference type="Pfam" id="PF00560">
    <property type="entry name" value="LRR_1"/>
    <property type="match status" value="3"/>
</dbReference>
<evidence type="ECO:0000256" key="11">
    <source>
        <dbReference type="ARBA" id="ARBA00022989"/>
    </source>
</evidence>
<keyword evidence="17" id="KW-1185">Reference proteome</keyword>
<dbReference type="PANTHER" id="PTHR27004">
    <property type="entry name" value="RECEPTOR-LIKE PROTEIN 12 ISOFORM X1"/>
    <property type="match status" value="1"/>
</dbReference>
<evidence type="ECO:0000313" key="17">
    <source>
        <dbReference type="Proteomes" id="UP000729402"/>
    </source>
</evidence>
<dbReference type="Proteomes" id="UP000729402">
    <property type="component" value="Unassembled WGS sequence"/>
</dbReference>
<name>A0A8J5WSF2_ZIZPA</name>
<gene>
    <name evidence="16" type="ORF">GUJ93_ZPchr0012g21062</name>
</gene>
<dbReference type="OrthoDB" id="994806at2759"/>
<keyword evidence="10" id="KW-0067">ATP-binding</keyword>
<keyword evidence="5" id="KW-0433">Leucine-rich repeat</keyword>
<dbReference type="GO" id="GO:0005524">
    <property type="term" value="F:ATP binding"/>
    <property type="evidence" value="ECO:0007669"/>
    <property type="project" value="UniProtKB-KW"/>
</dbReference>
<dbReference type="FunFam" id="3.80.10.10:FF:000111">
    <property type="entry name" value="LRR receptor-like serine/threonine-protein kinase ERECTA"/>
    <property type="match status" value="1"/>
</dbReference>
<keyword evidence="13" id="KW-0675">Receptor</keyword>
<sequence>MYPSNTVDRNSCEFNKLRIADMASNNFNGTLPEEWFKMLKSMMVRSDNETLFMVIENQYYHGQTYQFTVAVTLKGYSRPISNTLGALVLMDVSNNAFHGTIPKTIGELVLLHGLNMSHNALTGPIPTQFGKLNELESLDLSSNELSGEVPEELASLNFLSTLNLSYNMLDGRIPDSYQFSTFSDSSFLGNTGLCGGIDVNGTMLNSPGSLRKYVEQGAFTPRRHRRICPPAACPSPAASAADGILLRLRCCLDLAGCPHGGAASLGRPPPALSTC</sequence>
<evidence type="ECO:0000313" key="16">
    <source>
        <dbReference type="EMBL" id="KAG8093424.1"/>
    </source>
</evidence>
<keyword evidence="6" id="KW-1070">Brassinosteroid signaling pathway</keyword>
<comment type="caution">
    <text evidence="16">The sequence shown here is derived from an EMBL/GenBank/DDBJ whole genome shotgun (WGS) entry which is preliminary data.</text>
</comment>
<evidence type="ECO:0000256" key="7">
    <source>
        <dbReference type="ARBA" id="ARBA00022692"/>
    </source>
</evidence>
<proteinExistence type="inferred from homology"/>
<evidence type="ECO:0000256" key="2">
    <source>
        <dbReference type="ARBA" id="ARBA00004479"/>
    </source>
</evidence>
<keyword evidence="12" id="KW-0472">Membrane</keyword>
<keyword evidence="4" id="KW-1003">Cell membrane</keyword>
<keyword evidence="14" id="KW-0325">Glycoprotein</keyword>
<protein>
    <recommendedName>
        <fullName evidence="18">Leucine-rich repeat-containing N-terminal plant-type domain-containing protein</fullName>
    </recommendedName>
</protein>
<evidence type="ECO:0000256" key="15">
    <source>
        <dbReference type="ARBA" id="ARBA00037847"/>
    </source>
</evidence>
<comment type="similarity">
    <text evidence="3">Belongs to the RLP family.</text>
</comment>
<evidence type="ECO:0000256" key="5">
    <source>
        <dbReference type="ARBA" id="ARBA00022614"/>
    </source>
</evidence>
<keyword evidence="11" id="KW-1133">Transmembrane helix</keyword>
<accession>A0A8J5WSF2</accession>
<evidence type="ECO:0000256" key="13">
    <source>
        <dbReference type="ARBA" id="ARBA00023170"/>
    </source>
</evidence>
<evidence type="ECO:0008006" key="18">
    <source>
        <dbReference type="Google" id="ProtNLM"/>
    </source>
</evidence>
<evidence type="ECO:0000256" key="14">
    <source>
        <dbReference type="ARBA" id="ARBA00023180"/>
    </source>
</evidence>
<evidence type="ECO:0000256" key="10">
    <source>
        <dbReference type="ARBA" id="ARBA00022840"/>
    </source>
</evidence>
<evidence type="ECO:0000256" key="8">
    <source>
        <dbReference type="ARBA" id="ARBA00022737"/>
    </source>
</evidence>
<evidence type="ECO:0000256" key="4">
    <source>
        <dbReference type="ARBA" id="ARBA00022475"/>
    </source>
</evidence>
<dbReference type="PANTHER" id="PTHR27004:SF405">
    <property type="entry name" value="OS12G0217500 PROTEIN"/>
    <property type="match status" value="1"/>
</dbReference>
<dbReference type="GO" id="GO:0005886">
    <property type="term" value="C:plasma membrane"/>
    <property type="evidence" value="ECO:0007669"/>
    <property type="project" value="UniProtKB-SubCell"/>
</dbReference>